<dbReference type="GO" id="GO:0032585">
    <property type="term" value="C:multivesicular body membrane"/>
    <property type="evidence" value="ECO:0007669"/>
    <property type="project" value="UniProtKB-SubCell"/>
</dbReference>
<evidence type="ECO:0000256" key="10">
    <source>
        <dbReference type="ARBA" id="ARBA00022963"/>
    </source>
</evidence>
<dbReference type="OrthoDB" id="58570at2759"/>
<evidence type="ECO:0000256" key="8">
    <source>
        <dbReference type="ARBA" id="ARBA00022753"/>
    </source>
</evidence>
<dbReference type="InterPro" id="IPR029058">
    <property type="entry name" value="AB_hydrolase_fold"/>
</dbReference>
<dbReference type="Gene3D" id="3.40.50.1820">
    <property type="entry name" value="alpha/beta hydrolase"/>
    <property type="match status" value="1"/>
</dbReference>
<keyword evidence="15" id="KW-0472">Membrane</keyword>
<evidence type="ECO:0000256" key="15">
    <source>
        <dbReference type="ARBA" id="ARBA00023136"/>
    </source>
</evidence>
<evidence type="ECO:0000256" key="17">
    <source>
        <dbReference type="ARBA" id="ARBA00024663"/>
    </source>
</evidence>
<dbReference type="PROSITE" id="PS51375">
    <property type="entry name" value="PPR"/>
    <property type="match status" value="4"/>
</dbReference>
<sequence>EMRYYGLDIDTSLCYSITLNIIEIHGPAAAEFILEKLLATGLRMDYRSPFAIIKGYVRRQEMTNASLLFKNMQSYGIKPDQDLYEMIIRGFLNRGDEQLARNFYLEFAKNTNNNIPEALWPKENSDISIVNEFLELCSKKKLRFGLDLYEHMKTLGFKGDSVTHTILISSFIGGNFDEKNLEKLISIYDYASAANIQFPLAIYNNLLNIFIKKNNYPYTKKVLEDMHRANLVPDAFTLSILLKGSVAFSDVNLFKSLYQKTKSIPELNSNLVICNGFIFGFCKFGEMELAIQVFDRLQAMKIKPDRITYNTLIRGYIKENDIDEARRYFYRMIDSGIRPPMTAFHSLIYGYLDSSQPQEAIEIFNQFAENYEQVEFDLPAYRTIYQGVIEASLKMSTPTLAQKLLTKLSKQQNPLNCFSYIILKCIRRNSLECAYYIFQFMLSRRIDVSLFVGQSLLEAFGKKTDFPIVWQIYCYLRHRYFKRNRCRLNLQVYNTVIKCSSVTRHQQFAEQVFTNLLQAGLKPTIETLNALISGLVKRRKYEEMQNIIKKMLENYSIPPNVDTFNMIIKSIVRRGRMEEAYSKLDKMKQLNIKPDIKTFHILLSGFIWKRTWSVAAYAYEQLLKEYSFEPDMRTVSILCGRLITQRYTSLPKLRELYDWFHERGKDALIKDDRFNPWREKNSYDSNILLSKKVILQQYQESSYDPIDQDIFRLLYRITRNFRVKKIFSSKLRDIRDKELTKSGKKDPLMEKMQLTRTTYMMFLKAFWKHGDMQAVKHVYADMKMRLTASTKKTKEQDINVKDYFETTLSLRQIYHHGSIKYPNLVRRLDIDEKHLNALTLSSGTQFTHTVRGVMGTTMKPRNASKIKEYRKRNRYDEFSLDIDYGRKPTLVPKMTDKETVIALAKMTYNAYIPIGSDDWYDLGKKYELSEPFGWEDDGIRGHVFADKDNKTVIIAIKGTSMIGGGPTVPKDKKNDNRLFSCCCARVGPTWTPVCDCFRGNNRCDLRCVEKSVDEDDLYFDTATRFWELIQDNYPNSEVWLTGHSLGGALSGLIGWTFGVPVVGYEAPGERMPARRLHLPGPPALKYEDMPIWHVGHTADPIFMGACNGVSSSCWLGGYAMESKCHTGKVCLYDVVERLGWKLDIRTHRAKDVIEKVLTIWDGVPECKPEENCEDCYFLDTSDANG</sequence>
<dbReference type="Pfam" id="PF13041">
    <property type="entry name" value="PPR_2"/>
    <property type="match status" value="3"/>
</dbReference>
<dbReference type="GO" id="GO:0034496">
    <property type="term" value="P:multivesicular body membrane disassembly"/>
    <property type="evidence" value="ECO:0007669"/>
    <property type="project" value="TreeGrafter"/>
</dbReference>
<evidence type="ECO:0000256" key="5">
    <source>
        <dbReference type="ARBA" id="ARBA00011137"/>
    </source>
</evidence>
<feature type="domain" description="Fungal lipase-type" evidence="20">
    <location>
        <begin position="1030"/>
        <end position="1053"/>
    </location>
</feature>
<evidence type="ECO:0000256" key="12">
    <source>
        <dbReference type="ARBA" id="ARBA00022989"/>
    </source>
</evidence>
<dbReference type="InterPro" id="IPR002921">
    <property type="entry name" value="Fungal_lipase-type"/>
</dbReference>
<evidence type="ECO:0000313" key="21">
    <source>
        <dbReference type="EMBL" id="CAG8603810.1"/>
    </source>
</evidence>
<name>A0A9N9CM01_9GLOM</name>
<dbReference type="AlphaFoldDB" id="A0A9N9CM01"/>
<keyword evidence="11" id="KW-0735">Signal-anchor</keyword>
<comment type="similarity">
    <text evidence="4">Belongs to the AB hydrolase superfamily. Lipase family.</text>
</comment>
<keyword evidence="9" id="KW-0378">Hydrolase</keyword>
<comment type="function">
    <text evidence="17">Lipase which is essential for lysis of subvacuolar cytoplasm to vacuole targeted bodies and intravacuolar autophagic bodies. Involved in the lysis of intravacuolar multivesicular body (MVB) vesicles. The intravacuolar membrane disintegration by ATG15 is critical to life span extension.</text>
</comment>
<dbReference type="PANTHER" id="PTHR47175">
    <property type="entry name" value="LIPASE ATG15-RELATED"/>
    <property type="match status" value="1"/>
</dbReference>
<dbReference type="EC" id="3.1.1.3" evidence="6"/>
<protein>
    <recommendedName>
        <fullName evidence="6">triacylglycerol lipase</fullName>
        <ecNumber evidence="6">3.1.1.3</ecNumber>
    </recommendedName>
    <alternativeName>
        <fullName evidence="18">Autophagy-related protein 15</fullName>
    </alternativeName>
</protein>
<keyword evidence="16" id="KW-0325">Glycoprotein</keyword>
<evidence type="ECO:0000256" key="3">
    <source>
        <dbReference type="ARBA" id="ARBA00004343"/>
    </source>
</evidence>
<feature type="repeat" description="PPR" evidence="19">
    <location>
        <begin position="524"/>
        <end position="558"/>
    </location>
</feature>
<accession>A0A9N9CM01</accession>
<evidence type="ECO:0000256" key="16">
    <source>
        <dbReference type="ARBA" id="ARBA00023180"/>
    </source>
</evidence>
<organism evidence="21 22">
    <name type="scientific">Ambispora leptoticha</name>
    <dbReference type="NCBI Taxonomy" id="144679"/>
    <lineage>
        <taxon>Eukaryota</taxon>
        <taxon>Fungi</taxon>
        <taxon>Fungi incertae sedis</taxon>
        <taxon>Mucoromycota</taxon>
        <taxon>Glomeromycotina</taxon>
        <taxon>Glomeromycetes</taxon>
        <taxon>Archaeosporales</taxon>
        <taxon>Ambisporaceae</taxon>
        <taxon>Ambispora</taxon>
    </lineage>
</organism>
<dbReference type="GO" id="GO:0046461">
    <property type="term" value="P:neutral lipid catabolic process"/>
    <property type="evidence" value="ECO:0007669"/>
    <property type="project" value="TreeGrafter"/>
</dbReference>
<dbReference type="InterPro" id="IPR002885">
    <property type="entry name" value="PPR_rpt"/>
</dbReference>
<dbReference type="GO" id="GO:0006660">
    <property type="term" value="P:phosphatidylserine catabolic process"/>
    <property type="evidence" value="ECO:0007669"/>
    <property type="project" value="TreeGrafter"/>
</dbReference>
<evidence type="ECO:0000256" key="1">
    <source>
        <dbReference type="ARBA" id="ARBA00001024"/>
    </source>
</evidence>
<feature type="non-terminal residue" evidence="21">
    <location>
        <position position="1185"/>
    </location>
</feature>
<evidence type="ECO:0000259" key="20">
    <source>
        <dbReference type="Pfam" id="PF01764"/>
    </source>
</evidence>
<dbReference type="CDD" id="cd00519">
    <property type="entry name" value="Lipase_3"/>
    <property type="match status" value="1"/>
</dbReference>
<dbReference type="GO" id="GO:0005775">
    <property type="term" value="C:vacuolar lumen"/>
    <property type="evidence" value="ECO:0007669"/>
    <property type="project" value="TreeGrafter"/>
</dbReference>
<comment type="catalytic activity">
    <reaction evidence="1">
        <text>a triacylglycerol + H2O = a diacylglycerol + a fatty acid + H(+)</text>
        <dbReference type="Rhea" id="RHEA:12044"/>
        <dbReference type="ChEBI" id="CHEBI:15377"/>
        <dbReference type="ChEBI" id="CHEBI:15378"/>
        <dbReference type="ChEBI" id="CHEBI:17855"/>
        <dbReference type="ChEBI" id="CHEBI:18035"/>
        <dbReference type="ChEBI" id="CHEBI:28868"/>
        <dbReference type="EC" id="3.1.1.3"/>
    </reaction>
</comment>
<evidence type="ECO:0000256" key="4">
    <source>
        <dbReference type="ARBA" id="ARBA00010701"/>
    </source>
</evidence>
<dbReference type="SUPFAM" id="SSF81901">
    <property type="entry name" value="HCP-like"/>
    <property type="match status" value="1"/>
</dbReference>
<evidence type="ECO:0000256" key="11">
    <source>
        <dbReference type="ARBA" id="ARBA00022968"/>
    </source>
</evidence>
<dbReference type="GO" id="GO:0004806">
    <property type="term" value="F:triacylglycerol lipase activity"/>
    <property type="evidence" value="ECO:0007669"/>
    <property type="project" value="UniProtKB-EC"/>
</dbReference>
<dbReference type="GO" id="GO:0004620">
    <property type="term" value="F:phospholipase activity"/>
    <property type="evidence" value="ECO:0007669"/>
    <property type="project" value="TreeGrafter"/>
</dbReference>
<feature type="repeat" description="PPR" evidence="19">
    <location>
        <begin position="305"/>
        <end position="339"/>
    </location>
</feature>
<keyword evidence="12" id="KW-1133">Transmembrane helix</keyword>
<dbReference type="Pfam" id="PF01535">
    <property type="entry name" value="PPR"/>
    <property type="match status" value="1"/>
</dbReference>
<dbReference type="Pfam" id="PF01764">
    <property type="entry name" value="Lipase_3"/>
    <property type="match status" value="1"/>
</dbReference>
<evidence type="ECO:0000256" key="7">
    <source>
        <dbReference type="ARBA" id="ARBA00022692"/>
    </source>
</evidence>
<evidence type="ECO:0000256" key="13">
    <source>
        <dbReference type="ARBA" id="ARBA00023006"/>
    </source>
</evidence>
<keyword evidence="10" id="KW-0442">Lipid degradation</keyword>
<feature type="repeat" description="PPR" evidence="19">
    <location>
        <begin position="560"/>
        <end position="594"/>
    </location>
</feature>
<gene>
    <name evidence="21" type="ORF">ALEPTO_LOCUS8262</name>
</gene>
<keyword evidence="13" id="KW-0072">Autophagy</keyword>
<keyword evidence="7" id="KW-0812">Transmembrane</keyword>
<proteinExistence type="inferred from homology"/>
<feature type="repeat" description="PPR" evidence="19">
    <location>
        <begin position="270"/>
        <end position="304"/>
    </location>
</feature>
<dbReference type="Proteomes" id="UP000789508">
    <property type="component" value="Unassembled WGS sequence"/>
</dbReference>
<evidence type="ECO:0000256" key="14">
    <source>
        <dbReference type="ARBA" id="ARBA00023098"/>
    </source>
</evidence>
<evidence type="ECO:0000256" key="6">
    <source>
        <dbReference type="ARBA" id="ARBA00013279"/>
    </source>
</evidence>
<evidence type="ECO:0000256" key="2">
    <source>
        <dbReference type="ARBA" id="ARBA00004270"/>
    </source>
</evidence>
<dbReference type="NCBIfam" id="TIGR00756">
    <property type="entry name" value="PPR"/>
    <property type="match status" value="5"/>
</dbReference>
<dbReference type="GO" id="GO:0034727">
    <property type="term" value="P:piecemeal microautophagy of the nucleus"/>
    <property type="evidence" value="ECO:0007669"/>
    <property type="project" value="TreeGrafter"/>
</dbReference>
<dbReference type="EMBL" id="CAJVPS010004440">
    <property type="protein sequence ID" value="CAG8603810.1"/>
    <property type="molecule type" value="Genomic_DNA"/>
</dbReference>
<keyword evidence="22" id="KW-1185">Reference proteome</keyword>
<dbReference type="SUPFAM" id="SSF53474">
    <property type="entry name" value="alpha/beta-Hydrolases"/>
    <property type="match status" value="1"/>
</dbReference>
<comment type="subunit">
    <text evidence="5">Binds to both phosphatidylinositol (PI) and phosphatidylinositol 3,5-bisphosphate (PIP2).</text>
</comment>
<comment type="caution">
    <text evidence="21">The sequence shown here is derived from an EMBL/GenBank/DDBJ whole genome shotgun (WGS) entry which is preliminary data.</text>
</comment>
<evidence type="ECO:0000256" key="19">
    <source>
        <dbReference type="PROSITE-ProRule" id="PRU00708"/>
    </source>
</evidence>
<keyword evidence="14" id="KW-0443">Lipid metabolism</keyword>
<evidence type="ECO:0000256" key="9">
    <source>
        <dbReference type="ARBA" id="ARBA00022801"/>
    </source>
</evidence>
<evidence type="ECO:0000256" key="18">
    <source>
        <dbReference type="ARBA" id="ARBA00029828"/>
    </source>
</evidence>
<reference evidence="21" key="1">
    <citation type="submission" date="2021-06" db="EMBL/GenBank/DDBJ databases">
        <authorList>
            <person name="Kallberg Y."/>
            <person name="Tangrot J."/>
            <person name="Rosling A."/>
        </authorList>
    </citation>
    <scope>NUCLEOTIDE SEQUENCE</scope>
    <source>
        <strain evidence="21">FL130A</strain>
    </source>
</reference>
<dbReference type="InterPro" id="IPR050805">
    <property type="entry name" value="ATG15_Lipase"/>
</dbReference>
<evidence type="ECO:0000313" key="22">
    <source>
        <dbReference type="Proteomes" id="UP000789508"/>
    </source>
</evidence>
<dbReference type="PANTHER" id="PTHR47175:SF2">
    <property type="entry name" value="LIPASE ATG15-RELATED"/>
    <property type="match status" value="1"/>
</dbReference>
<dbReference type="Gene3D" id="1.25.40.10">
    <property type="entry name" value="Tetratricopeptide repeat domain"/>
    <property type="match status" value="5"/>
</dbReference>
<dbReference type="Pfam" id="PF13812">
    <property type="entry name" value="PPR_3"/>
    <property type="match status" value="1"/>
</dbReference>
<comment type="subcellular location">
    <subcellularLocation>
        <location evidence="3">Endosome</location>
        <location evidence="3">Multivesicular body membrane</location>
        <topology evidence="3">Single-pass type II membrane protein</topology>
    </subcellularLocation>
    <subcellularLocation>
        <location evidence="2">Prevacuolar compartment membrane</location>
        <topology evidence="2">Single-pass type II membrane protein</topology>
    </subcellularLocation>
</comment>
<dbReference type="InterPro" id="IPR011990">
    <property type="entry name" value="TPR-like_helical_dom_sf"/>
</dbReference>
<keyword evidence="8" id="KW-0967">Endosome</keyword>